<feature type="region of interest" description="Disordered" evidence="5">
    <location>
        <begin position="141"/>
        <end position="175"/>
    </location>
</feature>
<evidence type="ECO:0000256" key="1">
    <source>
        <dbReference type="ARBA" id="ARBA00022723"/>
    </source>
</evidence>
<dbReference type="SMART" id="SM00575">
    <property type="entry name" value="ZnF_PMZ"/>
    <property type="match status" value="1"/>
</dbReference>
<dbReference type="AlphaFoldDB" id="A0AAV2CSV8"/>
<feature type="compositionally biased region" description="Gly residues" evidence="5">
    <location>
        <begin position="230"/>
        <end position="242"/>
    </location>
</feature>
<feature type="domain" description="CCHC-type" evidence="6">
    <location>
        <begin position="260"/>
        <end position="274"/>
    </location>
</feature>
<dbReference type="SMART" id="SM00343">
    <property type="entry name" value="ZnF_C2HC"/>
    <property type="match status" value="2"/>
</dbReference>
<proteinExistence type="predicted"/>
<feature type="region of interest" description="Disordered" evidence="5">
    <location>
        <begin position="207"/>
        <end position="314"/>
    </location>
</feature>
<dbReference type="EMBL" id="OZ034814">
    <property type="protein sequence ID" value="CAL1359314.1"/>
    <property type="molecule type" value="Genomic_DNA"/>
</dbReference>
<keyword evidence="9" id="KW-1185">Reference proteome</keyword>
<evidence type="ECO:0000313" key="9">
    <source>
        <dbReference type="Proteomes" id="UP001497516"/>
    </source>
</evidence>
<evidence type="ECO:0000259" key="6">
    <source>
        <dbReference type="PROSITE" id="PS50158"/>
    </source>
</evidence>
<evidence type="ECO:0000256" key="5">
    <source>
        <dbReference type="SAM" id="MobiDB-lite"/>
    </source>
</evidence>
<keyword evidence="3" id="KW-0862">Zinc</keyword>
<dbReference type="InterPro" id="IPR001878">
    <property type="entry name" value="Znf_CCHC"/>
</dbReference>
<dbReference type="InterPro" id="IPR007527">
    <property type="entry name" value="Znf_SWIM"/>
</dbReference>
<dbReference type="Proteomes" id="UP001497516">
    <property type="component" value="Chromosome 10"/>
</dbReference>
<evidence type="ECO:0000256" key="4">
    <source>
        <dbReference type="PROSITE-ProRule" id="PRU00047"/>
    </source>
</evidence>
<evidence type="ECO:0000313" key="8">
    <source>
        <dbReference type="EMBL" id="CAL1359314.1"/>
    </source>
</evidence>
<reference evidence="8 9" key="1">
    <citation type="submission" date="2024-04" db="EMBL/GenBank/DDBJ databases">
        <authorList>
            <person name="Fracassetti M."/>
        </authorList>
    </citation>
    <scope>NUCLEOTIDE SEQUENCE [LARGE SCALE GENOMIC DNA]</scope>
</reference>
<evidence type="ECO:0000256" key="3">
    <source>
        <dbReference type="ARBA" id="ARBA00022833"/>
    </source>
</evidence>
<evidence type="ECO:0008006" key="10">
    <source>
        <dbReference type="Google" id="ProtNLM"/>
    </source>
</evidence>
<dbReference type="PANTHER" id="PTHR31973:SF187">
    <property type="entry name" value="MUTATOR TRANSPOSASE MUDRA PROTEIN"/>
    <property type="match status" value="1"/>
</dbReference>
<dbReference type="GO" id="GO:0003676">
    <property type="term" value="F:nucleic acid binding"/>
    <property type="evidence" value="ECO:0007669"/>
    <property type="project" value="InterPro"/>
</dbReference>
<organism evidence="8 9">
    <name type="scientific">Linum trigynum</name>
    <dbReference type="NCBI Taxonomy" id="586398"/>
    <lineage>
        <taxon>Eukaryota</taxon>
        <taxon>Viridiplantae</taxon>
        <taxon>Streptophyta</taxon>
        <taxon>Embryophyta</taxon>
        <taxon>Tracheophyta</taxon>
        <taxon>Spermatophyta</taxon>
        <taxon>Magnoliopsida</taxon>
        <taxon>eudicotyledons</taxon>
        <taxon>Gunneridae</taxon>
        <taxon>Pentapetalae</taxon>
        <taxon>rosids</taxon>
        <taxon>fabids</taxon>
        <taxon>Malpighiales</taxon>
        <taxon>Linaceae</taxon>
        <taxon>Linum</taxon>
    </lineage>
</organism>
<dbReference type="PANTHER" id="PTHR31973">
    <property type="entry name" value="POLYPROTEIN, PUTATIVE-RELATED"/>
    <property type="match status" value="1"/>
</dbReference>
<protein>
    <recommendedName>
        <fullName evidence="10">SWIM-type domain-containing protein</fullName>
    </recommendedName>
</protein>
<evidence type="ECO:0000259" key="7">
    <source>
        <dbReference type="PROSITE" id="PS50966"/>
    </source>
</evidence>
<gene>
    <name evidence="8" type="ORF">LTRI10_LOCUS6809</name>
</gene>
<dbReference type="PROSITE" id="PS50158">
    <property type="entry name" value="ZF_CCHC"/>
    <property type="match status" value="2"/>
</dbReference>
<dbReference type="SUPFAM" id="SSF57756">
    <property type="entry name" value="Retrovirus zinc finger-like domains"/>
    <property type="match status" value="1"/>
</dbReference>
<feature type="domain" description="SWIM-type" evidence="7">
    <location>
        <begin position="64"/>
        <end position="96"/>
    </location>
</feature>
<feature type="domain" description="CCHC-type" evidence="6">
    <location>
        <begin position="182"/>
        <end position="197"/>
    </location>
</feature>
<feature type="compositionally biased region" description="Basic residues" evidence="5">
    <location>
        <begin position="215"/>
        <end position="229"/>
    </location>
</feature>
<dbReference type="Pfam" id="PF04434">
    <property type="entry name" value="SWIM"/>
    <property type="match status" value="1"/>
</dbReference>
<evidence type="ECO:0000256" key="2">
    <source>
        <dbReference type="ARBA" id="ARBA00022771"/>
    </source>
</evidence>
<keyword evidence="1" id="KW-0479">Metal-binding</keyword>
<dbReference type="Gene3D" id="4.10.60.10">
    <property type="entry name" value="Zinc finger, CCHC-type"/>
    <property type="match status" value="1"/>
</dbReference>
<dbReference type="GO" id="GO:0008270">
    <property type="term" value="F:zinc ion binding"/>
    <property type="evidence" value="ECO:0007669"/>
    <property type="project" value="UniProtKB-KW"/>
</dbReference>
<keyword evidence="2 4" id="KW-0863">Zinc-finger</keyword>
<dbReference type="InterPro" id="IPR036875">
    <property type="entry name" value="Znf_CCHC_sf"/>
</dbReference>
<dbReference type="InterPro" id="IPR006564">
    <property type="entry name" value="Znf_PMZ"/>
</dbReference>
<accession>A0AAV2CSV8</accession>
<name>A0AAV2CSV8_9ROSI</name>
<sequence>MLEGIRGYMMVRMRKMHRKYERLRNLICPQARSIIAEEDVKARKCLARASTNDRVEVRIGAAGFVVDLGSRDCTCGAWQLSGIPCCHAQSAMGLMRLNVEDYVHECYLVTTARKVYAHGMPCMSGPQTWPSAEGYPVYPPIQKAMPGRPKKKRRKEAAELEVRVHKNGSGQPIGREGMVMHCSKCRGTGHNARKCPNPPFVPSELVMENVQGRGTRGRGTRGRGTRGRGRGQQGGSNEGGRGQPMESQNEASKPKRAIHCGKCKQPGHNARKCPLNMGIQFPRAENAGIRSSAEAVGTQPTEIDATQGPTTQPQ</sequence>
<dbReference type="PROSITE" id="PS50966">
    <property type="entry name" value="ZF_SWIM"/>
    <property type="match status" value="1"/>
</dbReference>